<keyword evidence="3" id="KW-1185">Reference proteome</keyword>
<feature type="chain" id="PRO_5004975589" evidence="1">
    <location>
        <begin position="22"/>
        <end position="377"/>
    </location>
</feature>
<name>X6NA24_RETFI</name>
<comment type="caution">
    <text evidence="2">The sequence shown here is derived from an EMBL/GenBank/DDBJ whole genome shotgun (WGS) entry which is preliminary data.</text>
</comment>
<protein>
    <submittedName>
        <fullName evidence="2">Uncharacterized protein</fullName>
    </submittedName>
</protein>
<organism evidence="2 3">
    <name type="scientific">Reticulomyxa filosa</name>
    <dbReference type="NCBI Taxonomy" id="46433"/>
    <lineage>
        <taxon>Eukaryota</taxon>
        <taxon>Sar</taxon>
        <taxon>Rhizaria</taxon>
        <taxon>Retaria</taxon>
        <taxon>Foraminifera</taxon>
        <taxon>Monothalamids</taxon>
        <taxon>Reticulomyxidae</taxon>
        <taxon>Reticulomyxa</taxon>
    </lineage>
</organism>
<dbReference type="AlphaFoldDB" id="X6NA24"/>
<evidence type="ECO:0000313" key="2">
    <source>
        <dbReference type="EMBL" id="ETO22758.1"/>
    </source>
</evidence>
<dbReference type="GO" id="GO:0030983">
    <property type="term" value="F:mismatched DNA binding"/>
    <property type="evidence" value="ECO:0007669"/>
    <property type="project" value="InterPro"/>
</dbReference>
<sequence length="377" mass="42913">MFNSSFLFLVIFVSITFPKGSNIIFKKTKTKDPQFNVKEFVEWFQQLPKNTNTLRIFRRDGFYQIYGDFVSNIATEFLKSAQTISWVGEKDEEGSDQHELVPCVSIKPKVDKTKKESLMCESIIHDYLTRKGKNVEIYERDSDGSWNVSNKASPGNTSGLEGCIDVNTNTTQSYLMSVYVGKDKTPKTKHIKLGLARQLYFIYVYVCVDVVCIKTLGIGLCDSNSLRMEIAEMLDNKHYTNIQALLVGKGVKEAIVQSNASKQYWREMEHLENILRRSQVGIADSTGRWPSLKDQRQLELTVETLANDRSKKRLMSLLVNKNLGLIAINALINQWDLYINNVNHGQFDIVEYKATSFMKLDGAAIHALNLFPSITDS</sequence>
<dbReference type="EMBL" id="ASPP01010493">
    <property type="protein sequence ID" value="ETO22758.1"/>
    <property type="molecule type" value="Genomic_DNA"/>
</dbReference>
<dbReference type="InterPro" id="IPR016151">
    <property type="entry name" value="DNA_mismatch_repair_MutS_N"/>
</dbReference>
<dbReference type="GO" id="GO:0006298">
    <property type="term" value="P:mismatch repair"/>
    <property type="evidence" value="ECO:0007669"/>
    <property type="project" value="InterPro"/>
</dbReference>
<dbReference type="OrthoDB" id="295033at2759"/>
<dbReference type="GO" id="GO:0005524">
    <property type="term" value="F:ATP binding"/>
    <property type="evidence" value="ECO:0007669"/>
    <property type="project" value="InterPro"/>
</dbReference>
<dbReference type="Gene3D" id="3.30.420.110">
    <property type="entry name" value="MutS, connector domain"/>
    <property type="match status" value="1"/>
</dbReference>
<dbReference type="InterPro" id="IPR036678">
    <property type="entry name" value="MutS_con_dom_sf"/>
</dbReference>
<feature type="signal peptide" evidence="1">
    <location>
        <begin position="1"/>
        <end position="21"/>
    </location>
</feature>
<reference evidence="2 3" key="1">
    <citation type="journal article" date="2013" name="Curr. Biol.">
        <title>The Genome of the Foraminiferan Reticulomyxa filosa.</title>
        <authorList>
            <person name="Glockner G."/>
            <person name="Hulsmann N."/>
            <person name="Schleicher M."/>
            <person name="Noegel A.A."/>
            <person name="Eichinger L."/>
            <person name="Gallinger C."/>
            <person name="Pawlowski J."/>
            <person name="Sierra R."/>
            <person name="Euteneuer U."/>
            <person name="Pillet L."/>
            <person name="Moustafa A."/>
            <person name="Platzer M."/>
            <person name="Groth M."/>
            <person name="Szafranski K."/>
            <person name="Schliwa M."/>
        </authorList>
    </citation>
    <scope>NUCLEOTIDE SEQUENCE [LARGE SCALE GENOMIC DNA]</scope>
</reference>
<keyword evidence="1" id="KW-0732">Signal</keyword>
<accession>X6NA24</accession>
<dbReference type="Proteomes" id="UP000023152">
    <property type="component" value="Unassembled WGS sequence"/>
</dbReference>
<evidence type="ECO:0000256" key="1">
    <source>
        <dbReference type="SAM" id="SignalP"/>
    </source>
</evidence>
<gene>
    <name evidence="2" type="ORF">RFI_14436</name>
</gene>
<evidence type="ECO:0000313" key="3">
    <source>
        <dbReference type="Proteomes" id="UP000023152"/>
    </source>
</evidence>
<dbReference type="Gene3D" id="3.40.1170.10">
    <property type="entry name" value="DNA repair protein MutS, domain I"/>
    <property type="match status" value="1"/>
</dbReference>
<proteinExistence type="predicted"/>